<evidence type="ECO:0000313" key="3">
    <source>
        <dbReference type="Proteomes" id="UP001307889"/>
    </source>
</evidence>
<feature type="chain" id="PRO_5047243304" description="Secreted protein" evidence="1">
    <location>
        <begin position="24"/>
        <end position="110"/>
    </location>
</feature>
<organism evidence="2 3">
    <name type="scientific">Nesidiocoris tenuis</name>
    <dbReference type="NCBI Taxonomy" id="355587"/>
    <lineage>
        <taxon>Eukaryota</taxon>
        <taxon>Metazoa</taxon>
        <taxon>Ecdysozoa</taxon>
        <taxon>Arthropoda</taxon>
        <taxon>Hexapoda</taxon>
        <taxon>Insecta</taxon>
        <taxon>Pterygota</taxon>
        <taxon>Neoptera</taxon>
        <taxon>Paraneoptera</taxon>
        <taxon>Hemiptera</taxon>
        <taxon>Heteroptera</taxon>
        <taxon>Panheteroptera</taxon>
        <taxon>Cimicomorpha</taxon>
        <taxon>Miridae</taxon>
        <taxon>Dicyphina</taxon>
        <taxon>Nesidiocoris</taxon>
    </lineage>
</organism>
<proteinExistence type="predicted"/>
<evidence type="ECO:0008006" key="4">
    <source>
        <dbReference type="Google" id="ProtNLM"/>
    </source>
</evidence>
<dbReference type="Proteomes" id="UP001307889">
    <property type="component" value="Chromosome 15"/>
</dbReference>
<protein>
    <recommendedName>
        <fullName evidence="4">Secreted protein</fullName>
    </recommendedName>
</protein>
<evidence type="ECO:0000313" key="2">
    <source>
        <dbReference type="EMBL" id="BET02964.1"/>
    </source>
</evidence>
<accession>A0ABN7BF74</accession>
<keyword evidence="3" id="KW-1185">Reference proteome</keyword>
<name>A0ABN7BF74_9HEMI</name>
<feature type="signal peptide" evidence="1">
    <location>
        <begin position="1"/>
        <end position="23"/>
    </location>
</feature>
<sequence length="110" mass="11807">MAALHPAQYLLRMLAFRLATCVGNVPPNEFIGRITAGLSSSGTLGGTLAKTLLPQFRLATCVLLGFQVVGRSAAPSRIAIKEGRSSESAWKFNIQQVVLNFFPSVTNLTE</sequence>
<evidence type="ECO:0000256" key="1">
    <source>
        <dbReference type="SAM" id="SignalP"/>
    </source>
</evidence>
<keyword evidence="1" id="KW-0732">Signal</keyword>
<dbReference type="EMBL" id="AP028923">
    <property type="protein sequence ID" value="BET02964.1"/>
    <property type="molecule type" value="Genomic_DNA"/>
</dbReference>
<reference evidence="2 3" key="1">
    <citation type="submission" date="2023-09" db="EMBL/GenBank/DDBJ databases">
        <title>Nesidiocoris tenuis whole genome shotgun sequence.</title>
        <authorList>
            <person name="Shibata T."/>
            <person name="Shimoda M."/>
            <person name="Kobayashi T."/>
            <person name="Uehara T."/>
        </authorList>
    </citation>
    <scope>NUCLEOTIDE SEQUENCE [LARGE SCALE GENOMIC DNA]</scope>
    <source>
        <strain evidence="2 3">Japan</strain>
    </source>
</reference>
<gene>
    <name evidence="2" type="ORF">NTJ_15782</name>
</gene>